<accession>A0A1I7Z465</accession>
<reference evidence="2" key="1">
    <citation type="submission" date="2016-11" db="UniProtKB">
        <authorList>
            <consortium name="WormBaseParasite"/>
        </authorList>
    </citation>
    <scope>IDENTIFICATION</scope>
</reference>
<dbReference type="AlphaFoldDB" id="A0A1I7Z465"/>
<dbReference type="WBParaSite" id="L893_g22594.t1">
    <property type="protein sequence ID" value="L893_g22594.t1"/>
    <property type="gene ID" value="L893_g22594"/>
</dbReference>
<organism evidence="1 2">
    <name type="scientific">Steinernema glaseri</name>
    <dbReference type="NCBI Taxonomy" id="37863"/>
    <lineage>
        <taxon>Eukaryota</taxon>
        <taxon>Metazoa</taxon>
        <taxon>Ecdysozoa</taxon>
        <taxon>Nematoda</taxon>
        <taxon>Chromadorea</taxon>
        <taxon>Rhabditida</taxon>
        <taxon>Tylenchina</taxon>
        <taxon>Panagrolaimomorpha</taxon>
        <taxon>Strongyloidoidea</taxon>
        <taxon>Steinernematidae</taxon>
        <taxon>Steinernema</taxon>
    </lineage>
</organism>
<name>A0A1I7Z465_9BILA</name>
<dbReference type="Proteomes" id="UP000095287">
    <property type="component" value="Unplaced"/>
</dbReference>
<proteinExistence type="predicted"/>
<keyword evidence="1" id="KW-1185">Reference proteome</keyword>
<evidence type="ECO:0000313" key="2">
    <source>
        <dbReference type="WBParaSite" id="L893_g22594.t1"/>
    </source>
</evidence>
<evidence type="ECO:0000313" key="1">
    <source>
        <dbReference type="Proteomes" id="UP000095287"/>
    </source>
</evidence>
<protein>
    <submittedName>
        <fullName evidence="2">HSF_DOMAIN domain-containing protein</fullName>
    </submittedName>
</protein>
<sequence length="72" mass="8263">MVSCQGAQLIPSQGRLCSEFQFRELFQQLRTFYGSAFTRKPHSPGYAAVRPYVLRVSAQREQVRLRNLGGWS</sequence>